<sequence>MKKLASNFTYGPIDYATDIRLLELQPGTPTQEIRCSLKRVNLAQAGDFEALSYTWGDVTIFAPSHAIPANSA</sequence>
<dbReference type="Proteomes" id="UP001498476">
    <property type="component" value="Unassembled WGS sequence"/>
</dbReference>
<accession>A0ABR1GRM9</accession>
<evidence type="ECO:0000313" key="2">
    <source>
        <dbReference type="Proteomes" id="UP001498476"/>
    </source>
</evidence>
<protein>
    <recommendedName>
        <fullName evidence="3">Heterokaryon incompatibility domain-containing protein</fullName>
    </recommendedName>
</protein>
<proteinExistence type="predicted"/>
<keyword evidence="2" id="KW-1185">Reference proteome</keyword>
<gene>
    <name evidence="1" type="ORF">QQX98_009724</name>
</gene>
<evidence type="ECO:0000313" key="1">
    <source>
        <dbReference type="EMBL" id="KAK7408133.1"/>
    </source>
</evidence>
<name>A0ABR1GRM9_9HYPO</name>
<organism evidence="1 2">
    <name type="scientific">Neonectria punicea</name>
    <dbReference type="NCBI Taxonomy" id="979145"/>
    <lineage>
        <taxon>Eukaryota</taxon>
        <taxon>Fungi</taxon>
        <taxon>Dikarya</taxon>
        <taxon>Ascomycota</taxon>
        <taxon>Pezizomycotina</taxon>
        <taxon>Sordariomycetes</taxon>
        <taxon>Hypocreomycetidae</taxon>
        <taxon>Hypocreales</taxon>
        <taxon>Nectriaceae</taxon>
        <taxon>Neonectria</taxon>
    </lineage>
</organism>
<dbReference type="EMBL" id="JAZAVJ010000198">
    <property type="protein sequence ID" value="KAK7408133.1"/>
    <property type="molecule type" value="Genomic_DNA"/>
</dbReference>
<comment type="caution">
    <text evidence="1">The sequence shown here is derived from an EMBL/GenBank/DDBJ whole genome shotgun (WGS) entry which is preliminary data.</text>
</comment>
<evidence type="ECO:0008006" key="3">
    <source>
        <dbReference type="Google" id="ProtNLM"/>
    </source>
</evidence>
<reference evidence="1 2" key="1">
    <citation type="journal article" date="2025" name="Microbiol. Resour. Announc.">
        <title>Draft genome sequences for Neonectria magnoliae and Neonectria punicea, canker pathogens of Liriodendron tulipifera and Acer saccharum in West Virginia.</title>
        <authorList>
            <person name="Petronek H.M."/>
            <person name="Kasson M.T."/>
            <person name="Metheny A.M."/>
            <person name="Stauder C.M."/>
            <person name="Lovett B."/>
            <person name="Lynch S.C."/>
            <person name="Garnas J.R."/>
            <person name="Kasson L.R."/>
            <person name="Stajich J.E."/>
        </authorList>
    </citation>
    <scope>NUCLEOTIDE SEQUENCE [LARGE SCALE GENOMIC DNA]</scope>
    <source>
        <strain evidence="1 2">NRRL 64653</strain>
    </source>
</reference>